<dbReference type="SUPFAM" id="SSF100950">
    <property type="entry name" value="NagB/RpiA/CoA transferase-like"/>
    <property type="match status" value="1"/>
</dbReference>
<dbReference type="GO" id="GO:0005829">
    <property type="term" value="C:cytosol"/>
    <property type="evidence" value="ECO:0007669"/>
    <property type="project" value="TreeGrafter"/>
</dbReference>
<dbReference type="Proteomes" id="UP000622475">
    <property type="component" value="Unassembled WGS sequence"/>
</dbReference>
<evidence type="ECO:0000313" key="3">
    <source>
        <dbReference type="EMBL" id="MBE9663731.1"/>
    </source>
</evidence>
<dbReference type="PANTHER" id="PTHR11934:SF0">
    <property type="entry name" value="RIBOSE-5-PHOSPHATE ISOMERASE"/>
    <property type="match status" value="1"/>
</dbReference>
<sequence length="233" mass="25180">MMTDYKLQAAERAIQLIAPGQTIGLGDGSAVLHLADLVAADSSLRTGLTLTTSSARTAERLVAHGLTVRPLADLSELDIYFDGCDQFDRELNAIKSGSGIHTHEKIAAAMAGEFILIGDESKFAEQLGNLYPVVLEVVPFALRSVQARLSTAFSGVIFKQRLEAGKHTPVITTQGNYLLEMSFNVLPELEDMDIYLKMLPAVLNHSLFYHLATSAVIAGPEGTTVLRPARRSV</sequence>
<dbReference type="Gene3D" id="3.30.70.260">
    <property type="match status" value="1"/>
</dbReference>
<dbReference type="RefSeq" id="WP_194112975.1">
    <property type="nucleotide sequence ID" value="NZ_JADFFL010000007.1"/>
</dbReference>
<dbReference type="CDD" id="cd01398">
    <property type="entry name" value="RPI_A"/>
    <property type="match status" value="1"/>
</dbReference>
<keyword evidence="1 3" id="KW-0413">Isomerase</keyword>
<evidence type="ECO:0000313" key="4">
    <source>
        <dbReference type="Proteomes" id="UP000622475"/>
    </source>
</evidence>
<comment type="caution">
    <text evidence="3">The sequence shown here is derived from an EMBL/GenBank/DDBJ whole genome shotgun (WGS) entry which is preliminary data.</text>
</comment>
<keyword evidence="4" id="KW-1185">Reference proteome</keyword>
<dbReference type="Pfam" id="PF06026">
    <property type="entry name" value="Rib_5-P_isom_A"/>
    <property type="match status" value="1"/>
</dbReference>
<dbReference type="AlphaFoldDB" id="A0A929KXZ2"/>
<dbReference type="SUPFAM" id="SSF75445">
    <property type="entry name" value="D-ribose-5-phosphate isomerase (RpiA), lid domain"/>
    <property type="match status" value="1"/>
</dbReference>
<dbReference type="Gene3D" id="3.40.50.1360">
    <property type="match status" value="1"/>
</dbReference>
<evidence type="ECO:0000256" key="2">
    <source>
        <dbReference type="NCBIfam" id="TIGR00021"/>
    </source>
</evidence>
<protein>
    <recommendedName>
        <fullName evidence="2">Ribose 5-phosphate isomerase A</fullName>
        <ecNumber evidence="2">5.3.1.6</ecNumber>
    </recommendedName>
</protein>
<dbReference type="EC" id="5.3.1.6" evidence="2"/>
<dbReference type="InterPro" id="IPR004788">
    <property type="entry name" value="Ribose5P_isomerase_type_A"/>
</dbReference>
<name>A0A929KXZ2_9SPHI</name>
<dbReference type="InterPro" id="IPR037171">
    <property type="entry name" value="NagB/RpiA_transferase-like"/>
</dbReference>
<dbReference type="PANTHER" id="PTHR11934">
    <property type="entry name" value="RIBOSE-5-PHOSPHATE ISOMERASE"/>
    <property type="match status" value="1"/>
</dbReference>
<dbReference type="GO" id="GO:0004751">
    <property type="term" value="F:ribose-5-phosphate isomerase activity"/>
    <property type="evidence" value="ECO:0007669"/>
    <property type="project" value="UniProtKB-UniRule"/>
</dbReference>
<organism evidence="3 4">
    <name type="scientific">Mucilaginibacter myungsuensis</name>
    <dbReference type="NCBI Taxonomy" id="649104"/>
    <lineage>
        <taxon>Bacteria</taxon>
        <taxon>Pseudomonadati</taxon>
        <taxon>Bacteroidota</taxon>
        <taxon>Sphingobacteriia</taxon>
        <taxon>Sphingobacteriales</taxon>
        <taxon>Sphingobacteriaceae</taxon>
        <taxon>Mucilaginibacter</taxon>
    </lineage>
</organism>
<dbReference type="GO" id="GO:0009052">
    <property type="term" value="P:pentose-phosphate shunt, non-oxidative branch"/>
    <property type="evidence" value="ECO:0007669"/>
    <property type="project" value="InterPro"/>
</dbReference>
<evidence type="ECO:0000256" key="1">
    <source>
        <dbReference type="ARBA" id="ARBA00023235"/>
    </source>
</evidence>
<dbReference type="EMBL" id="JADFFL010000007">
    <property type="protein sequence ID" value="MBE9663731.1"/>
    <property type="molecule type" value="Genomic_DNA"/>
</dbReference>
<dbReference type="NCBIfam" id="TIGR00021">
    <property type="entry name" value="rpiA"/>
    <property type="match status" value="1"/>
</dbReference>
<proteinExistence type="predicted"/>
<dbReference type="GO" id="GO:0006014">
    <property type="term" value="P:D-ribose metabolic process"/>
    <property type="evidence" value="ECO:0007669"/>
    <property type="project" value="TreeGrafter"/>
</dbReference>
<accession>A0A929KXZ2</accession>
<reference evidence="3" key="1">
    <citation type="submission" date="2020-10" db="EMBL/GenBank/DDBJ databases">
        <title>Mucilaginibacter mali sp. nov., isolated from rhizosphere soil of apple orchard.</title>
        <authorList>
            <person name="Lee J.-S."/>
            <person name="Kim H.S."/>
            <person name="Kim J.-S."/>
        </authorList>
    </citation>
    <scope>NUCLEOTIDE SEQUENCE</scope>
    <source>
        <strain evidence="3">KCTC 22746</strain>
    </source>
</reference>
<gene>
    <name evidence="3" type="primary">rpiA</name>
    <name evidence="3" type="ORF">IRJ16_17730</name>
</gene>